<reference evidence="7 8" key="1">
    <citation type="submission" date="2018-07" db="EMBL/GenBank/DDBJ databases">
        <title>Genomic Encyclopedia of Type Strains, Phase IV (KMG-IV): sequencing the most valuable type-strain genomes for metagenomic binning, comparative biology and taxonomic classification.</title>
        <authorList>
            <person name="Goeker M."/>
        </authorList>
    </citation>
    <scope>NUCLEOTIDE SEQUENCE [LARGE SCALE GENOMIC DNA]</scope>
    <source>
        <strain evidence="7 8">DSM 25528</strain>
    </source>
</reference>
<dbReference type="Gene3D" id="3.40.190.10">
    <property type="entry name" value="Periplasmic binding protein-like II"/>
    <property type="match status" value="2"/>
</dbReference>
<dbReference type="GO" id="GO:0043565">
    <property type="term" value="F:sequence-specific DNA binding"/>
    <property type="evidence" value="ECO:0007669"/>
    <property type="project" value="TreeGrafter"/>
</dbReference>
<dbReference type="FunFam" id="1.10.10.10:FF:000001">
    <property type="entry name" value="LysR family transcriptional regulator"/>
    <property type="match status" value="1"/>
</dbReference>
<keyword evidence="5" id="KW-1133">Transmembrane helix</keyword>
<dbReference type="PANTHER" id="PTHR30537:SF74">
    <property type="entry name" value="HTH-TYPE TRANSCRIPTIONAL REGULATOR TRPI"/>
    <property type="match status" value="1"/>
</dbReference>
<protein>
    <submittedName>
        <fullName evidence="7">DNA-binding transcriptional LysR family regulator</fullName>
    </submittedName>
</protein>
<name>A0A6I7HMP8_9HYPH</name>
<dbReference type="PROSITE" id="PS50931">
    <property type="entry name" value="HTH_LYSR"/>
    <property type="match status" value="1"/>
</dbReference>
<gene>
    <name evidence="7" type="ORF">DFR48_106104</name>
</gene>
<dbReference type="InterPro" id="IPR005119">
    <property type="entry name" value="LysR_subst-bd"/>
</dbReference>
<evidence type="ECO:0000259" key="6">
    <source>
        <dbReference type="PROSITE" id="PS50931"/>
    </source>
</evidence>
<evidence type="ECO:0000256" key="2">
    <source>
        <dbReference type="ARBA" id="ARBA00023015"/>
    </source>
</evidence>
<dbReference type="Proteomes" id="UP000252582">
    <property type="component" value="Unassembled WGS sequence"/>
</dbReference>
<dbReference type="InterPro" id="IPR011991">
    <property type="entry name" value="ArsR-like_HTH"/>
</dbReference>
<dbReference type="SUPFAM" id="SSF46785">
    <property type="entry name" value="Winged helix' DNA-binding domain"/>
    <property type="match status" value="1"/>
</dbReference>
<keyword evidence="5" id="KW-0472">Membrane</keyword>
<comment type="similarity">
    <text evidence="1">Belongs to the LysR transcriptional regulatory family.</text>
</comment>
<dbReference type="Pfam" id="PF03466">
    <property type="entry name" value="LysR_substrate"/>
    <property type="match status" value="1"/>
</dbReference>
<dbReference type="PANTHER" id="PTHR30537">
    <property type="entry name" value="HTH-TYPE TRANSCRIPTIONAL REGULATOR"/>
    <property type="match status" value="1"/>
</dbReference>
<proteinExistence type="inferred from homology"/>
<dbReference type="GO" id="GO:0003700">
    <property type="term" value="F:DNA-binding transcription factor activity"/>
    <property type="evidence" value="ECO:0007669"/>
    <property type="project" value="InterPro"/>
</dbReference>
<organism evidence="7 8">
    <name type="scientific">Ciceribacter lividus</name>
    <dbReference type="NCBI Taxonomy" id="1197950"/>
    <lineage>
        <taxon>Bacteria</taxon>
        <taxon>Pseudomonadati</taxon>
        <taxon>Pseudomonadota</taxon>
        <taxon>Alphaproteobacteria</taxon>
        <taxon>Hyphomicrobiales</taxon>
        <taxon>Rhizobiaceae</taxon>
        <taxon>Ciceribacter</taxon>
    </lineage>
</organism>
<evidence type="ECO:0000256" key="5">
    <source>
        <dbReference type="SAM" id="Phobius"/>
    </source>
</evidence>
<dbReference type="InterPro" id="IPR000847">
    <property type="entry name" value="LysR_HTH_N"/>
</dbReference>
<keyword evidence="2" id="KW-0805">Transcription regulation</keyword>
<evidence type="ECO:0000256" key="3">
    <source>
        <dbReference type="ARBA" id="ARBA00023125"/>
    </source>
</evidence>
<dbReference type="Pfam" id="PF00126">
    <property type="entry name" value="HTH_1"/>
    <property type="match status" value="1"/>
</dbReference>
<dbReference type="AlphaFoldDB" id="A0A6I7HMP8"/>
<dbReference type="GO" id="GO:0006351">
    <property type="term" value="P:DNA-templated transcription"/>
    <property type="evidence" value="ECO:0007669"/>
    <property type="project" value="TreeGrafter"/>
</dbReference>
<keyword evidence="8" id="KW-1185">Reference proteome</keyword>
<dbReference type="InterPro" id="IPR036388">
    <property type="entry name" value="WH-like_DNA-bd_sf"/>
</dbReference>
<keyword evidence="4" id="KW-0804">Transcription</keyword>
<evidence type="ECO:0000256" key="4">
    <source>
        <dbReference type="ARBA" id="ARBA00023163"/>
    </source>
</evidence>
<dbReference type="PRINTS" id="PR00039">
    <property type="entry name" value="HTHLYSR"/>
</dbReference>
<feature type="transmembrane region" description="Helical" evidence="5">
    <location>
        <begin position="226"/>
        <end position="247"/>
    </location>
</feature>
<comment type="caution">
    <text evidence="7">The sequence shown here is derived from an EMBL/GenBank/DDBJ whole genome shotgun (WGS) entry which is preliminary data.</text>
</comment>
<dbReference type="CDD" id="cd00090">
    <property type="entry name" value="HTH_ARSR"/>
    <property type="match status" value="1"/>
</dbReference>
<feature type="domain" description="HTH lysR-type" evidence="6">
    <location>
        <begin position="8"/>
        <end position="65"/>
    </location>
</feature>
<dbReference type="SUPFAM" id="SSF53850">
    <property type="entry name" value="Periplasmic binding protein-like II"/>
    <property type="match status" value="1"/>
</dbReference>
<keyword evidence="5" id="KW-0812">Transmembrane</keyword>
<keyword evidence="3 7" id="KW-0238">DNA-binding</keyword>
<dbReference type="InterPro" id="IPR058163">
    <property type="entry name" value="LysR-type_TF_proteobact-type"/>
</dbReference>
<dbReference type="EMBL" id="QPIX01000006">
    <property type="protein sequence ID" value="RCW23982.1"/>
    <property type="molecule type" value="Genomic_DNA"/>
</dbReference>
<evidence type="ECO:0000313" key="7">
    <source>
        <dbReference type="EMBL" id="RCW23982.1"/>
    </source>
</evidence>
<dbReference type="Gene3D" id="1.10.10.10">
    <property type="entry name" value="Winged helix-like DNA-binding domain superfamily/Winged helix DNA-binding domain"/>
    <property type="match status" value="1"/>
</dbReference>
<dbReference type="InterPro" id="IPR036390">
    <property type="entry name" value="WH_DNA-bd_sf"/>
</dbReference>
<accession>A0A6I7HMP8</accession>
<evidence type="ECO:0000313" key="8">
    <source>
        <dbReference type="Proteomes" id="UP000252582"/>
    </source>
</evidence>
<sequence length="300" mass="32668">MDTPLHLPSLAVLRCFEAAAKHESFTAAAEELGLTQGAISRHVKELEDQIGVALFRREGRGVRLTDAGRSFAGELLGDLDRLRRTIAHAVAAGSSTQLLSIAVLPTFGSRWLVPRLPDFKSGRENLELVVYSRSEPFEFAESGIDLAIHTGPNDWPGAQLTPLCPEGLVAVAAPQLVERFGLSCAEDVFEMPLLHLSSRPLLWEKFRQTMPGVDHPVRKGSYFDQFALVIAAAVAGLGAAILPTYLIEKELQSGALCQVSTLPETFGRNYYIATPAGAGKPLATQFSVWIRKQVSRPLRL</sequence>
<evidence type="ECO:0000256" key="1">
    <source>
        <dbReference type="ARBA" id="ARBA00009437"/>
    </source>
</evidence>